<accession>A0AAJ1Q6L2</accession>
<dbReference type="InterPro" id="IPR000257">
    <property type="entry name" value="Uroporphyrinogen_deCOase"/>
</dbReference>
<gene>
    <name evidence="2" type="ORF">QP433_05915</name>
</gene>
<dbReference type="EMBL" id="JASOOE010000010">
    <property type="protein sequence ID" value="MDK7187511.1"/>
    <property type="molecule type" value="Genomic_DNA"/>
</dbReference>
<organism evidence="2 3">
    <name type="scientific">Facklamia hominis</name>
    <dbReference type="NCBI Taxonomy" id="178214"/>
    <lineage>
        <taxon>Bacteria</taxon>
        <taxon>Bacillati</taxon>
        <taxon>Bacillota</taxon>
        <taxon>Bacilli</taxon>
        <taxon>Lactobacillales</taxon>
        <taxon>Aerococcaceae</taxon>
        <taxon>Facklamia</taxon>
    </lineage>
</organism>
<dbReference type="CDD" id="cd03465">
    <property type="entry name" value="URO-D_like"/>
    <property type="match status" value="1"/>
</dbReference>
<dbReference type="PANTHER" id="PTHR47099">
    <property type="entry name" value="METHYLCOBAMIDE:COM METHYLTRANSFERASE MTBA"/>
    <property type="match status" value="1"/>
</dbReference>
<dbReference type="Gene3D" id="3.20.20.210">
    <property type="match status" value="1"/>
</dbReference>
<evidence type="ECO:0000313" key="3">
    <source>
        <dbReference type="Proteomes" id="UP001229251"/>
    </source>
</evidence>
<dbReference type="AlphaFoldDB" id="A0AAJ1Q6L2"/>
<dbReference type="InterPro" id="IPR052024">
    <property type="entry name" value="Methanogen_methyltrans"/>
</dbReference>
<dbReference type="Proteomes" id="UP001229251">
    <property type="component" value="Unassembled WGS sequence"/>
</dbReference>
<dbReference type="PANTHER" id="PTHR47099:SF1">
    <property type="entry name" value="METHYLCOBAMIDE:COM METHYLTRANSFERASE MTBA"/>
    <property type="match status" value="1"/>
</dbReference>
<dbReference type="RefSeq" id="WP_285065977.1">
    <property type="nucleotide sequence ID" value="NZ_JASOOE010000010.1"/>
</dbReference>
<dbReference type="GO" id="GO:0006779">
    <property type="term" value="P:porphyrin-containing compound biosynthetic process"/>
    <property type="evidence" value="ECO:0007669"/>
    <property type="project" value="InterPro"/>
</dbReference>
<dbReference type="GO" id="GO:0004853">
    <property type="term" value="F:uroporphyrinogen decarboxylase activity"/>
    <property type="evidence" value="ECO:0007669"/>
    <property type="project" value="InterPro"/>
</dbReference>
<dbReference type="Pfam" id="PF01208">
    <property type="entry name" value="URO-D"/>
    <property type="match status" value="1"/>
</dbReference>
<protein>
    <submittedName>
        <fullName evidence="2">Uroporphyrinogen decarboxylase family protein</fullName>
    </submittedName>
</protein>
<evidence type="ECO:0000259" key="1">
    <source>
        <dbReference type="Pfam" id="PF01208"/>
    </source>
</evidence>
<comment type="caution">
    <text evidence="2">The sequence shown here is derived from an EMBL/GenBank/DDBJ whole genome shotgun (WGS) entry which is preliminary data.</text>
</comment>
<dbReference type="InterPro" id="IPR038071">
    <property type="entry name" value="UROD/MetE-like_sf"/>
</dbReference>
<evidence type="ECO:0000313" key="2">
    <source>
        <dbReference type="EMBL" id="MDK7187511.1"/>
    </source>
</evidence>
<dbReference type="SUPFAM" id="SSF51726">
    <property type="entry name" value="UROD/MetE-like"/>
    <property type="match status" value="1"/>
</dbReference>
<sequence>MTPLERKAAFLAGQELDHPPLTLFHPQFAAQIMGLPYILSYKDPETLARREINMYRSFGVDEVNVMYVSLKLNSARLMHKLKDVSLFDGSVYDYDLDRQQQINHQALEMIHAEIGQEVCLNYGLAGPLTLARSVMPIEEILKGMRKKPELVHQLLGEITLVLKRMVDRFADIPNLTYFIYDPVASGDLISPKNYQEFALPYEKELVQHINQYTRDVALHICGDTSKELSLMADTGVAALSLDQVVDLAFAKQQVGDRVILMGNVDPVKVLLQGNPDQVAQAVRNCYEKAGDSPKGFILRSGCGVPYATPKANIQAFMEAGRALLS</sequence>
<reference evidence="2" key="1">
    <citation type="submission" date="2023-05" db="EMBL/GenBank/DDBJ databases">
        <title>Cataloging the Phylogenetic Diversity of Human Bladder Bacteria.</title>
        <authorList>
            <person name="Du J."/>
        </authorList>
    </citation>
    <scope>NUCLEOTIDE SEQUENCE</scope>
    <source>
        <strain evidence="2">UMB1231</strain>
    </source>
</reference>
<name>A0AAJ1Q6L2_9LACT</name>
<feature type="domain" description="Uroporphyrinogen decarboxylase (URO-D)" evidence="1">
    <location>
        <begin position="3"/>
        <end position="321"/>
    </location>
</feature>
<proteinExistence type="predicted"/>